<sequence>MYPSTHHNHRHSLYLLLSSFILDITTFVSATLCYTPDGTLTSDQPCNLTAPASVCCEQGFYCTSNGLCQPANWWNGVNGNPLQFIRGTCTDKTWASPECGSHCIIESVTGGEWVMECGTHVDKWCCSADNCCSNSSYEQFALGLPSVTATAGVYGTSTASPISLPTTMTNSSMNATATANSTRPEVTAKATSSGFITHPSEIPSAGSSSSSGSSKTTAVGIGVGVGVGSAAVAGIAGAIIFCLRRKKRQAVEEQIQDLSRPPYPGFNWNANYYSEPKMPPPSELGVSQRAHIQELDAGYAHGTRI</sequence>
<keyword evidence="1" id="KW-0472">Membrane</keyword>
<comment type="caution">
    <text evidence="2">The sequence shown here is derived from an EMBL/GenBank/DDBJ whole genome shotgun (WGS) entry which is preliminary data.</text>
</comment>
<dbReference type="VEuPathDB" id="FungiDB:C8Q69DRAFT_494471"/>
<keyword evidence="3" id="KW-1185">Reference proteome</keyword>
<dbReference type="OrthoDB" id="5215637at2759"/>
<evidence type="ECO:0000313" key="3">
    <source>
        <dbReference type="Proteomes" id="UP000283841"/>
    </source>
</evidence>
<dbReference type="RefSeq" id="XP_028488715.1">
    <property type="nucleotide sequence ID" value="XM_028632212.1"/>
</dbReference>
<proteinExistence type="predicted"/>
<dbReference type="AlphaFoldDB" id="A0A443I4Q6"/>
<dbReference type="GeneID" id="39601489"/>
<feature type="transmembrane region" description="Helical" evidence="1">
    <location>
        <begin position="218"/>
        <end position="243"/>
    </location>
</feature>
<evidence type="ECO:0000313" key="2">
    <source>
        <dbReference type="EMBL" id="RWQ99070.1"/>
    </source>
</evidence>
<keyword evidence="1" id="KW-0812">Transmembrane</keyword>
<evidence type="ECO:0000256" key="1">
    <source>
        <dbReference type="SAM" id="Phobius"/>
    </source>
</evidence>
<dbReference type="EMBL" id="RCNU01000001">
    <property type="protein sequence ID" value="RWQ99070.1"/>
    <property type="molecule type" value="Genomic_DNA"/>
</dbReference>
<evidence type="ECO:0008006" key="4">
    <source>
        <dbReference type="Google" id="ProtNLM"/>
    </source>
</evidence>
<feature type="transmembrane region" description="Helical" evidence="1">
    <location>
        <begin position="12"/>
        <end position="32"/>
    </location>
</feature>
<gene>
    <name evidence="2" type="ORF">C8Q69DRAFT_494471</name>
</gene>
<reference evidence="2 3" key="1">
    <citation type="journal article" date="2018" name="Front. Microbiol.">
        <title>Genomic and genetic insights into a cosmopolitan fungus, Paecilomyces variotii (Eurotiales).</title>
        <authorList>
            <person name="Urquhart A.S."/>
            <person name="Mondo S.J."/>
            <person name="Makela M.R."/>
            <person name="Hane J.K."/>
            <person name="Wiebenga A."/>
            <person name="He G."/>
            <person name="Mihaltcheva S."/>
            <person name="Pangilinan J."/>
            <person name="Lipzen A."/>
            <person name="Barry K."/>
            <person name="de Vries R.P."/>
            <person name="Grigoriev I.V."/>
            <person name="Idnurm A."/>
        </authorList>
    </citation>
    <scope>NUCLEOTIDE SEQUENCE [LARGE SCALE GENOMIC DNA]</scope>
    <source>
        <strain evidence="2 3">CBS 101075</strain>
    </source>
</reference>
<dbReference type="STRING" id="264951.A0A443I4Q6"/>
<keyword evidence="1" id="KW-1133">Transmembrane helix</keyword>
<dbReference type="Proteomes" id="UP000283841">
    <property type="component" value="Unassembled WGS sequence"/>
</dbReference>
<accession>A0A443I4Q6</accession>
<organism evidence="2 3">
    <name type="scientific">Byssochlamys spectabilis</name>
    <name type="common">Paecilomyces variotii</name>
    <dbReference type="NCBI Taxonomy" id="264951"/>
    <lineage>
        <taxon>Eukaryota</taxon>
        <taxon>Fungi</taxon>
        <taxon>Dikarya</taxon>
        <taxon>Ascomycota</taxon>
        <taxon>Pezizomycotina</taxon>
        <taxon>Eurotiomycetes</taxon>
        <taxon>Eurotiomycetidae</taxon>
        <taxon>Eurotiales</taxon>
        <taxon>Thermoascaceae</taxon>
        <taxon>Paecilomyces</taxon>
    </lineage>
</organism>
<name>A0A443I4Q6_BYSSP</name>
<protein>
    <recommendedName>
        <fullName evidence="4">Mid2 domain-containing protein</fullName>
    </recommendedName>
</protein>